<sequence length="57" mass="6155">MSIFDKAKEALNSEKAEQVSDQALDRAEALAKSKAGAEHHDKISGVRDSIDKQVGTE</sequence>
<protein>
    <submittedName>
        <fullName evidence="2">Antitoxin</fullName>
    </submittedName>
</protein>
<keyword evidence="3" id="KW-1185">Reference proteome</keyword>
<dbReference type="RefSeq" id="WP_182171509.1">
    <property type="nucleotide sequence ID" value="NZ_CP059676.1"/>
</dbReference>
<evidence type="ECO:0000256" key="1">
    <source>
        <dbReference type="SAM" id="MobiDB-lite"/>
    </source>
</evidence>
<comment type="caution">
    <text evidence="2">The sequence shown here is derived from an EMBL/GenBank/DDBJ whole genome shotgun (WGS) entry which is preliminary data.</text>
</comment>
<proteinExistence type="predicted"/>
<feature type="compositionally biased region" description="Basic and acidic residues" evidence="1">
    <location>
        <begin position="1"/>
        <end position="51"/>
    </location>
</feature>
<reference evidence="3" key="1">
    <citation type="submission" date="2021-02" db="EMBL/GenBank/DDBJ databases">
        <title>Leucobacter sp. CX169.</title>
        <authorList>
            <person name="Cheng Y."/>
        </authorList>
    </citation>
    <scope>NUCLEOTIDE SEQUENCE [LARGE SCALE GENOMIC DNA]</scope>
    <source>
        <strain evidence="3">JY899</strain>
    </source>
</reference>
<gene>
    <name evidence="2" type="ORF">JVW63_09750</name>
</gene>
<organism evidence="2 3">
    <name type="scientific">Flaviflexus equikiangi</name>
    <dbReference type="NCBI Taxonomy" id="2758573"/>
    <lineage>
        <taxon>Bacteria</taxon>
        <taxon>Bacillati</taxon>
        <taxon>Actinomycetota</taxon>
        <taxon>Actinomycetes</taxon>
        <taxon>Actinomycetales</taxon>
        <taxon>Actinomycetaceae</taxon>
        <taxon>Flaviflexus</taxon>
    </lineage>
</organism>
<evidence type="ECO:0000313" key="3">
    <source>
        <dbReference type="Proteomes" id="UP000705983"/>
    </source>
</evidence>
<accession>A0ABS2TKA9</accession>
<dbReference type="Proteomes" id="UP000705983">
    <property type="component" value="Unassembled WGS sequence"/>
</dbReference>
<dbReference type="EMBL" id="JAFFJS010000006">
    <property type="protein sequence ID" value="MBM9433976.1"/>
    <property type="molecule type" value="Genomic_DNA"/>
</dbReference>
<evidence type="ECO:0000313" key="2">
    <source>
        <dbReference type="EMBL" id="MBM9433976.1"/>
    </source>
</evidence>
<dbReference type="InterPro" id="IPR028037">
    <property type="entry name" value="Antitoxin_Rv0909/MT0933"/>
</dbReference>
<feature type="region of interest" description="Disordered" evidence="1">
    <location>
        <begin position="1"/>
        <end position="57"/>
    </location>
</feature>
<name>A0ABS2TKA9_9ACTO</name>
<dbReference type="Pfam" id="PF14013">
    <property type="entry name" value="MT0933_antitox"/>
    <property type="match status" value="1"/>
</dbReference>